<name>A0ABW7GBH6_9BURK</name>
<keyword evidence="2" id="KW-1185">Reference proteome</keyword>
<evidence type="ECO:0000313" key="1">
    <source>
        <dbReference type="EMBL" id="MFG6459278.1"/>
    </source>
</evidence>
<accession>A0ABW7GBH6</accession>
<dbReference type="Proteomes" id="UP001606305">
    <property type="component" value="Unassembled WGS sequence"/>
</dbReference>
<sequence length="90" mass="9479">MNRITTTTARLGRLQAAAAAALVGAIALSSTAWMSWTGPSDETPVVQLERVVIHGHRADRPVAEVKQLPRVVIVGKRDPGADGVQVASAR</sequence>
<comment type="caution">
    <text evidence="1">The sequence shown here is derived from an EMBL/GenBank/DDBJ whole genome shotgun (WGS) entry which is preliminary data.</text>
</comment>
<dbReference type="RefSeq" id="WP_394491106.1">
    <property type="nucleotide sequence ID" value="NZ_JBIGIA010000020.1"/>
</dbReference>
<dbReference type="EMBL" id="JBIGIA010000020">
    <property type="protein sequence ID" value="MFG6459278.1"/>
    <property type="molecule type" value="Genomic_DNA"/>
</dbReference>
<protein>
    <submittedName>
        <fullName evidence="1">Uncharacterized protein</fullName>
    </submittedName>
</protein>
<organism evidence="1 2">
    <name type="scientific">Pelomonas nitida</name>
    <dbReference type="NCBI Taxonomy" id="3299027"/>
    <lineage>
        <taxon>Bacteria</taxon>
        <taxon>Pseudomonadati</taxon>
        <taxon>Pseudomonadota</taxon>
        <taxon>Betaproteobacteria</taxon>
        <taxon>Burkholderiales</taxon>
        <taxon>Sphaerotilaceae</taxon>
        <taxon>Roseateles</taxon>
    </lineage>
</organism>
<reference evidence="1 2" key="1">
    <citation type="submission" date="2024-09" db="EMBL/GenBank/DDBJ databases">
        <title>Novel species of the genus Pelomonas and Roseateles isolated from streams.</title>
        <authorList>
            <person name="Lu H."/>
        </authorList>
    </citation>
    <scope>NUCLEOTIDE SEQUENCE [LARGE SCALE GENOMIC DNA]</scope>
    <source>
        <strain evidence="1 2">BYS96W</strain>
    </source>
</reference>
<proteinExistence type="predicted"/>
<evidence type="ECO:0000313" key="2">
    <source>
        <dbReference type="Proteomes" id="UP001606305"/>
    </source>
</evidence>
<gene>
    <name evidence="1" type="ORF">ACG00X_20785</name>
</gene>